<reference evidence="1 2" key="1">
    <citation type="journal article" date="2018" name="PLoS ONE">
        <title>The draft genome of Kipferlia bialata reveals reductive genome evolution in fornicate parasites.</title>
        <authorList>
            <person name="Tanifuji G."/>
            <person name="Takabayashi S."/>
            <person name="Kume K."/>
            <person name="Takagi M."/>
            <person name="Nakayama T."/>
            <person name="Kamikawa R."/>
            <person name="Inagaki Y."/>
            <person name="Hashimoto T."/>
        </authorList>
    </citation>
    <scope>NUCLEOTIDE SEQUENCE [LARGE SCALE GENOMIC DNA]</scope>
    <source>
        <strain evidence="1">NY0173</strain>
    </source>
</reference>
<dbReference type="Proteomes" id="UP000265618">
    <property type="component" value="Unassembled WGS sequence"/>
</dbReference>
<proteinExistence type="predicted"/>
<dbReference type="InterPro" id="IPR010262">
    <property type="entry name" value="Arylsulfotransferase_bact"/>
</dbReference>
<dbReference type="GO" id="GO:0004062">
    <property type="term" value="F:aryl sulfotransferase activity"/>
    <property type="evidence" value="ECO:0007669"/>
    <property type="project" value="InterPro"/>
</dbReference>
<feature type="non-terminal residue" evidence="1">
    <location>
        <position position="1"/>
    </location>
</feature>
<dbReference type="Pfam" id="PF05935">
    <property type="entry name" value="Arylsulfotrans"/>
    <property type="match status" value="1"/>
</dbReference>
<name>A0A9K3GJD0_9EUKA</name>
<dbReference type="AlphaFoldDB" id="A0A9K3GJD0"/>
<accession>A0A9K3GJD0</accession>
<protein>
    <submittedName>
        <fullName evidence="1">Arylsulfotransferase</fullName>
    </submittedName>
</protein>
<comment type="caution">
    <text evidence="1">The sequence shown here is derived from an EMBL/GenBank/DDBJ whole genome shotgun (WGS) entry which is preliminary data.</text>
</comment>
<evidence type="ECO:0000313" key="2">
    <source>
        <dbReference type="Proteomes" id="UP000265618"/>
    </source>
</evidence>
<gene>
    <name evidence="1" type="ORF">KIPB_007798</name>
</gene>
<dbReference type="SUPFAM" id="SSF63829">
    <property type="entry name" value="Calcium-dependent phosphotriesterase"/>
    <property type="match status" value="1"/>
</dbReference>
<organism evidence="1 2">
    <name type="scientific">Kipferlia bialata</name>
    <dbReference type="NCBI Taxonomy" id="797122"/>
    <lineage>
        <taxon>Eukaryota</taxon>
        <taxon>Metamonada</taxon>
        <taxon>Carpediemonas-like organisms</taxon>
        <taxon>Kipferlia</taxon>
    </lineage>
</organism>
<keyword evidence="2" id="KW-1185">Reference proteome</keyword>
<evidence type="ECO:0000313" key="1">
    <source>
        <dbReference type="EMBL" id="GIQ86024.1"/>
    </source>
</evidence>
<sequence length="404" mass="46574">FLNATGEQDMNMALAANPGSNMWTEIDLEGVPLWWITIWEINDRLYEGDHDVVAEVVGHHEAIRIPDGRTIMLAEYAEIDRSKEMECYHGVLDWYRILTTQYDTPLPLDRVQKVPQSNYDMVLEFAKDRSLSHVWKSSENIYITQEEQDEYSYNVLYFNLLMLALEPIYYGDSTNDRTHSNAFFYDPTDDNLFISVRSQDRVYKLNWSGYHDEAQAVDRAPGEVIYNLRDFAIFDTDYNPITLDYDNGVSFFSHQHCVEMYAVEGRPDLKLMTLFDNNNTPVMRNGNDYHSKALAAIVNEARQEVVILFHRELPNFCFALGTSQVLENGNFWYTCGTHDSKLGRSAIFGSHTTGYELSPDGDIIYSVGGYATTYRAWRLRSLYGAVDYMPVKHKPLPIPAAWDV</sequence>
<dbReference type="EMBL" id="BDIP01002269">
    <property type="protein sequence ID" value="GIQ86024.1"/>
    <property type="molecule type" value="Genomic_DNA"/>
</dbReference>